<keyword evidence="8" id="KW-1185">Reference proteome</keyword>
<dbReference type="OrthoDB" id="184109at2759"/>
<accession>A0A1V9YI31</accession>
<keyword evidence="4" id="KW-0206">Cytoskeleton</keyword>
<dbReference type="EMBL" id="JNBR01001706">
    <property type="protein sequence ID" value="OQR85337.1"/>
    <property type="molecule type" value="Genomic_DNA"/>
</dbReference>
<name>A0A1V9YI31_ACHHY</name>
<dbReference type="Pfam" id="PF07162">
    <property type="entry name" value="B9-C2"/>
    <property type="match status" value="1"/>
</dbReference>
<dbReference type="GO" id="GO:0060271">
    <property type="term" value="P:cilium assembly"/>
    <property type="evidence" value="ECO:0007669"/>
    <property type="project" value="TreeGrafter"/>
</dbReference>
<dbReference type="PROSITE" id="PS51381">
    <property type="entry name" value="C2_B9"/>
    <property type="match status" value="1"/>
</dbReference>
<keyword evidence="3" id="KW-0970">Cilium biogenesis/degradation</keyword>
<dbReference type="AlphaFoldDB" id="A0A1V9YI31"/>
<evidence type="ECO:0000256" key="4">
    <source>
        <dbReference type="ARBA" id="ARBA00023212"/>
    </source>
</evidence>
<evidence type="ECO:0000256" key="1">
    <source>
        <dbReference type="ARBA" id="ARBA00004120"/>
    </source>
</evidence>
<dbReference type="Proteomes" id="UP000243579">
    <property type="component" value="Unassembled WGS sequence"/>
</dbReference>
<evidence type="ECO:0000256" key="2">
    <source>
        <dbReference type="ARBA" id="ARBA00022490"/>
    </source>
</evidence>
<protein>
    <recommendedName>
        <fullName evidence="6">B9 domain-containing protein 2</fullName>
    </recommendedName>
</protein>
<dbReference type="STRING" id="1202772.A0A1V9YI31"/>
<evidence type="ECO:0000256" key="5">
    <source>
        <dbReference type="ARBA" id="ARBA00023273"/>
    </source>
</evidence>
<dbReference type="InterPro" id="IPR010796">
    <property type="entry name" value="C2_B9-type_dom"/>
</dbReference>
<reference evidence="7 8" key="1">
    <citation type="journal article" date="2014" name="Genome Biol. Evol.">
        <title>The secreted proteins of Achlya hypogyna and Thraustotheca clavata identify the ancestral oomycete secretome and reveal gene acquisitions by horizontal gene transfer.</title>
        <authorList>
            <person name="Misner I."/>
            <person name="Blouin N."/>
            <person name="Leonard G."/>
            <person name="Richards T.A."/>
            <person name="Lane C.E."/>
        </authorList>
    </citation>
    <scope>NUCLEOTIDE SEQUENCE [LARGE SCALE GENOMIC DNA]</scope>
    <source>
        <strain evidence="7 8">ATCC 48635</strain>
    </source>
</reference>
<organism evidence="7 8">
    <name type="scientific">Achlya hypogyna</name>
    <name type="common">Oomycete</name>
    <name type="synonym">Protoachlya hypogyna</name>
    <dbReference type="NCBI Taxonomy" id="1202772"/>
    <lineage>
        <taxon>Eukaryota</taxon>
        <taxon>Sar</taxon>
        <taxon>Stramenopiles</taxon>
        <taxon>Oomycota</taxon>
        <taxon>Saprolegniomycetes</taxon>
        <taxon>Saprolegniales</taxon>
        <taxon>Achlyaceae</taxon>
        <taxon>Achlya</taxon>
    </lineage>
</organism>
<dbReference type="GO" id="GO:0036038">
    <property type="term" value="C:MKS complex"/>
    <property type="evidence" value="ECO:0007669"/>
    <property type="project" value="TreeGrafter"/>
</dbReference>
<evidence type="ECO:0000313" key="8">
    <source>
        <dbReference type="Proteomes" id="UP000243579"/>
    </source>
</evidence>
<keyword evidence="2" id="KW-0963">Cytoplasm</keyword>
<sequence>MPQVHVLGEVVGGSGYDRPSAFCIWRLVKDDHYWSVVRGADNGQTQQAMEQRTCAGVDVLWAHPIDIHLATSSIRGWPKITLEVWHETADGRKELCGYGTCRIPTTTGCITIECPTWRPIGNASSWTDRLSTYFFGAPWLVNPNVVHDGPPNQYDLCTETTGCVVLEFQLLLSGWTRQTQFSC</sequence>
<evidence type="ECO:0000256" key="6">
    <source>
        <dbReference type="ARBA" id="ARBA00039272"/>
    </source>
</evidence>
<comment type="caution">
    <text evidence="7">The sequence shown here is derived from an EMBL/GenBank/DDBJ whole genome shotgun (WGS) entry which is preliminary data.</text>
</comment>
<evidence type="ECO:0000313" key="7">
    <source>
        <dbReference type="EMBL" id="OQR85337.1"/>
    </source>
</evidence>
<comment type="subcellular location">
    <subcellularLocation>
        <location evidence="1">Cytoplasm</location>
        <location evidence="1">Cytoskeleton</location>
        <location evidence="1">Cilium basal body</location>
    </subcellularLocation>
</comment>
<gene>
    <name evidence="7" type="ORF">ACHHYP_11923</name>
</gene>
<keyword evidence="5" id="KW-0966">Cell projection</keyword>
<evidence type="ECO:0000256" key="3">
    <source>
        <dbReference type="ARBA" id="ARBA00022794"/>
    </source>
</evidence>
<proteinExistence type="predicted"/>
<dbReference type="PANTHER" id="PTHR12968">
    <property type="entry name" value="B9 DOMAIN-CONTAINING"/>
    <property type="match status" value="1"/>
</dbReference>
<dbReference type="PANTHER" id="PTHR12968:SF2">
    <property type="entry name" value="B9 DOMAIN-CONTAINING PROTEIN 2"/>
    <property type="match status" value="1"/>
</dbReference>